<protein>
    <submittedName>
        <fullName evidence="2">Uncharacterized protein</fullName>
    </submittedName>
</protein>
<gene>
    <name evidence="2" type="ORF">AZE42_14031</name>
</gene>
<feature type="region of interest" description="Disordered" evidence="1">
    <location>
        <begin position="1"/>
        <end position="53"/>
    </location>
</feature>
<feature type="compositionally biased region" description="Polar residues" evidence="1">
    <location>
        <begin position="43"/>
        <end position="53"/>
    </location>
</feature>
<dbReference type="EMBL" id="LVVM01004844">
    <property type="protein sequence ID" value="OJA11976.1"/>
    <property type="molecule type" value="Genomic_DNA"/>
</dbReference>
<evidence type="ECO:0000313" key="2">
    <source>
        <dbReference type="EMBL" id="OJA11976.1"/>
    </source>
</evidence>
<organism evidence="2 3">
    <name type="scientific">Rhizopogon vesiculosus</name>
    <dbReference type="NCBI Taxonomy" id="180088"/>
    <lineage>
        <taxon>Eukaryota</taxon>
        <taxon>Fungi</taxon>
        <taxon>Dikarya</taxon>
        <taxon>Basidiomycota</taxon>
        <taxon>Agaricomycotina</taxon>
        <taxon>Agaricomycetes</taxon>
        <taxon>Agaricomycetidae</taxon>
        <taxon>Boletales</taxon>
        <taxon>Suillineae</taxon>
        <taxon>Rhizopogonaceae</taxon>
        <taxon>Rhizopogon</taxon>
    </lineage>
</organism>
<evidence type="ECO:0000313" key="3">
    <source>
        <dbReference type="Proteomes" id="UP000183567"/>
    </source>
</evidence>
<evidence type="ECO:0000256" key="1">
    <source>
        <dbReference type="SAM" id="MobiDB-lite"/>
    </source>
</evidence>
<sequence>MVSQVPDFVRCSTRDPKAENVDKAALLNELMPSRHDEYRPSESENSPQDLDKI</sequence>
<feature type="compositionally biased region" description="Basic and acidic residues" evidence="1">
    <location>
        <begin position="32"/>
        <end position="42"/>
    </location>
</feature>
<proteinExistence type="predicted"/>
<dbReference type="Proteomes" id="UP000183567">
    <property type="component" value="Unassembled WGS sequence"/>
</dbReference>
<comment type="caution">
    <text evidence="2">The sequence shown here is derived from an EMBL/GenBank/DDBJ whole genome shotgun (WGS) entry which is preliminary data.</text>
</comment>
<name>A0A1J8QF59_9AGAM</name>
<feature type="compositionally biased region" description="Basic and acidic residues" evidence="1">
    <location>
        <begin position="12"/>
        <end position="22"/>
    </location>
</feature>
<reference evidence="2 3" key="1">
    <citation type="submission" date="2016-03" db="EMBL/GenBank/DDBJ databases">
        <title>Comparative genomics of the ectomycorrhizal sister species Rhizopogon vinicolor and Rhizopogon vesiculosus (Basidiomycota: Boletales) reveals a divergence of the mating type B locus.</title>
        <authorList>
            <person name="Mujic A.B."/>
            <person name="Kuo A."/>
            <person name="Tritt A."/>
            <person name="Lipzen A."/>
            <person name="Chen C."/>
            <person name="Johnson J."/>
            <person name="Sharma A."/>
            <person name="Barry K."/>
            <person name="Grigoriev I.V."/>
            <person name="Spatafora J.W."/>
        </authorList>
    </citation>
    <scope>NUCLEOTIDE SEQUENCE [LARGE SCALE GENOMIC DNA]</scope>
    <source>
        <strain evidence="2 3">AM-OR11-056</strain>
    </source>
</reference>
<accession>A0A1J8QF59</accession>
<dbReference type="AlphaFoldDB" id="A0A1J8QF59"/>
<keyword evidence="3" id="KW-1185">Reference proteome</keyword>